<keyword evidence="2" id="KW-1133">Transmembrane helix</keyword>
<feature type="region of interest" description="Disordered" evidence="1">
    <location>
        <begin position="275"/>
        <end position="314"/>
    </location>
</feature>
<gene>
    <name evidence="3" type="ORF">WBAF_0708</name>
</gene>
<dbReference type="Gene3D" id="1.25.40.20">
    <property type="entry name" value="Ankyrin repeat-containing domain"/>
    <property type="match status" value="1"/>
</dbReference>
<evidence type="ECO:0000256" key="1">
    <source>
        <dbReference type="SAM" id="MobiDB-lite"/>
    </source>
</evidence>
<evidence type="ECO:0000256" key="2">
    <source>
        <dbReference type="SAM" id="Phobius"/>
    </source>
</evidence>
<keyword evidence="2" id="KW-0472">Membrane</keyword>
<evidence type="ECO:0000313" key="3">
    <source>
        <dbReference type="EMBL" id="SPP34032.1"/>
    </source>
</evidence>
<organism evidence="3">
    <name type="scientific">Wolbachia endosymbiont of Aleurodicus floccissimus</name>
    <dbReference type="NCBI Taxonomy" id="2152762"/>
    <lineage>
        <taxon>Bacteria</taxon>
        <taxon>Pseudomonadati</taxon>
        <taxon>Pseudomonadota</taxon>
        <taxon>Alphaproteobacteria</taxon>
        <taxon>Rickettsiales</taxon>
        <taxon>Anaplasmataceae</taxon>
        <taxon>Wolbachieae</taxon>
        <taxon>Wolbachia</taxon>
    </lineage>
</organism>
<name>A0A3B0JFN7_9RICK</name>
<evidence type="ECO:0008006" key="4">
    <source>
        <dbReference type="Google" id="ProtNLM"/>
    </source>
</evidence>
<accession>A0A3B0JFN7</accession>
<dbReference type="EMBL" id="OUNF01000188">
    <property type="protein sequence ID" value="SPP34032.1"/>
    <property type="molecule type" value="Genomic_DNA"/>
</dbReference>
<feature type="transmembrane region" description="Helical" evidence="2">
    <location>
        <begin position="346"/>
        <end position="364"/>
    </location>
</feature>
<dbReference type="SUPFAM" id="SSF48403">
    <property type="entry name" value="Ankyrin repeat"/>
    <property type="match status" value="1"/>
</dbReference>
<keyword evidence="2" id="KW-0812">Transmembrane</keyword>
<reference evidence="3" key="1">
    <citation type="submission" date="2018-04" db="EMBL/GenBank/DDBJ databases">
        <authorList>
            <person name="Go L.Y."/>
            <person name="Mitchell J.A."/>
        </authorList>
    </citation>
    <scope>NUCLEOTIDE SEQUENCE</scope>
    <source>
        <strain evidence="3">WBAF</strain>
    </source>
</reference>
<sequence length="418" mass="46246">MIGNLTYEDVKKFVTDNPNIAAQEFGEKLKQSGPTDAKICDLFMDILRSGKSSILNDYDTFLKIVELLAKSNIKIDIGDTTSKTVLDYAVSGEKPNVIKIFLDSDKFDQERKSNALLTAVNEGKVQEFEMFLDYIDHTKILEVLNTAPHNESTEVMKILLNNKRFTGEEKVQALSDASIDGDPPKVRLLLKYMTDIPEADVRNLLVVIKESQSSLEKELKIDSKFKGDPNNSDHRKYYSNVAIIKLLESSIDKKQEKQKTSNVKEIRIKPCSSNGKVGNRSVATAPPVSTNGNNNKNEAPVSTRTGPTVTPNNDKKANGFVEAQFSPPHEKETKYKKSKESFYTSLRSDVVGVVIAGLFVAAAVMVPSLAGALVCSVLAILVVMVTGLHVKNFTLPSYSEMRENKVEPVNSSLRNHAI</sequence>
<dbReference type="AlphaFoldDB" id="A0A3B0JFN7"/>
<proteinExistence type="predicted"/>
<feature type="compositionally biased region" description="Polar residues" evidence="1">
    <location>
        <begin position="287"/>
        <end position="312"/>
    </location>
</feature>
<protein>
    <recommendedName>
        <fullName evidence="4">Ankyrin repeats (3 copies)</fullName>
    </recommendedName>
</protein>
<dbReference type="InterPro" id="IPR036770">
    <property type="entry name" value="Ankyrin_rpt-contain_sf"/>
</dbReference>